<proteinExistence type="predicted"/>
<protein>
    <submittedName>
        <fullName evidence="1">Addiction module toxin RelE</fullName>
    </submittedName>
</protein>
<name>A0ABX5A2L3_9ENTR</name>
<gene>
    <name evidence="1" type="ORF">C3712_09885</name>
</gene>
<accession>A0ABX5A2L3</accession>
<evidence type="ECO:0000313" key="1">
    <source>
        <dbReference type="EMBL" id="POZ23491.1"/>
    </source>
</evidence>
<keyword evidence="2" id="KW-1185">Reference proteome</keyword>
<dbReference type="EMBL" id="PQVW01000005">
    <property type="protein sequence ID" value="POZ23491.1"/>
    <property type="molecule type" value="Genomic_DNA"/>
</dbReference>
<comment type="caution">
    <text evidence="1">The sequence shown here is derived from an EMBL/GenBank/DDBJ whole genome shotgun (WGS) entry which is preliminary data.</text>
</comment>
<evidence type="ECO:0000313" key="2">
    <source>
        <dbReference type="Proteomes" id="UP000237025"/>
    </source>
</evidence>
<reference evidence="1 2" key="1">
    <citation type="submission" date="2018-02" db="EMBL/GenBank/DDBJ databases">
        <title>Lelliotia aquatilis sp. nov., isolated from drinking water.</title>
        <authorList>
            <person name="Kaempfer P."/>
            <person name="Glaeser S."/>
            <person name="Exner M."/>
            <person name="Doijad S."/>
            <person name="Chakraborty T."/>
        </authorList>
    </citation>
    <scope>NUCLEOTIDE SEQUENCE [LARGE SCALE GENOMIC DNA]</scope>
    <source>
        <strain evidence="1 2">6331-17</strain>
    </source>
</reference>
<sequence length="45" mass="5145">MAEKVLITYTKSFKLHRGGKPVNPRELTLVSDRGEQAQPTKMQME</sequence>
<organism evidence="1 2">
    <name type="scientific">Lelliottia aquatilis</name>
    <dbReference type="NCBI Taxonomy" id="2080838"/>
    <lineage>
        <taxon>Bacteria</taxon>
        <taxon>Pseudomonadati</taxon>
        <taxon>Pseudomonadota</taxon>
        <taxon>Gammaproteobacteria</taxon>
        <taxon>Enterobacterales</taxon>
        <taxon>Enterobacteriaceae</taxon>
        <taxon>Lelliottia</taxon>
    </lineage>
</organism>
<dbReference type="Proteomes" id="UP000237025">
    <property type="component" value="Unassembled WGS sequence"/>
</dbReference>